<evidence type="ECO:0000256" key="1">
    <source>
        <dbReference type="SAM" id="MobiDB-lite"/>
    </source>
</evidence>
<accession>A0ABR1SPU6</accession>
<evidence type="ECO:0000313" key="3">
    <source>
        <dbReference type="Proteomes" id="UP001396898"/>
    </source>
</evidence>
<dbReference type="Proteomes" id="UP001396898">
    <property type="component" value="Unassembled WGS sequence"/>
</dbReference>
<feature type="compositionally biased region" description="Basic residues" evidence="1">
    <location>
        <begin position="201"/>
        <end position="225"/>
    </location>
</feature>
<feature type="compositionally biased region" description="Polar residues" evidence="1">
    <location>
        <begin position="191"/>
        <end position="200"/>
    </location>
</feature>
<sequence>MPSQHDSIVVPKTRQRSGFPGSRTPSDDMTSLSATSRGRNTTTGTVKKRSPYLSRNYTPPTGDKDNMATDSETDHRSATGSARRHGKQPQDPSSHRSRHHSSSKEKDQPRLKSPSLSSVASASGHRKENGKAARKEQCAASPPLQQHSTRPSPLVPAAVPLPPSSFRQSPPLPSSSRRNVPEINVQPPTMPQRSEPSSVSPRHRSSNHGERHRHRRHHHRHHHSRSSTTPRPRSPQVAAPSAPAPAAEAGPSTRDLNTSPFHAGLQDILQGVFGHGARGPTEPEMRKLADDLGGLIEGALLDRLVAELRAGLLERLLVEYVPGGAGGGGDGQGVRAGEQEEARQTR</sequence>
<feature type="compositionally biased region" description="Polar residues" evidence="1">
    <location>
        <begin position="23"/>
        <end position="45"/>
    </location>
</feature>
<feature type="compositionally biased region" description="Gly residues" evidence="1">
    <location>
        <begin position="323"/>
        <end position="334"/>
    </location>
</feature>
<protein>
    <submittedName>
        <fullName evidence="2">Uncharacterized protein</fullName>
    </submittedName>
</protein>
<feature type="region of interest" description="Disordered" evidence="1">
    <location>
        <begin position="322"/>
        <end position="346"/>
    </location>
</feature>
<feature type="compositionally biased region" description="Basic and acidic residues" evidence="1">
    <location>
        <begin position="337"/>
        <end position="346"/>
    </location>
</feature>
<comment type="caution">
    <text evidence="2">The sequence shown here is derived from an EMBL/GenBank/DDBJ whole genome shotgun (WGS) entry which is preliminary data.</text>
</comment>
<keyword evidence="3" id="KW-1185">Reference proteome</keyword>
<proteinExistence type="predicted"/>
<feature type="region of interest" description="Disordered" evidence="1">
    <location>
        <begin position="1"/>
        <end position="263"/>
    </location>
</feature>
<feature type="compositionally biased region" description="Basic and acidic residues" evidence="1">
    <location>
        <begin position="62"/>
        <end position="77"/>
    </location>
</feature>
<feature type="compositionally biased region" description="Low complexity" evidence="1">
    <location>
        <begin position="151"/>
        <end position="178"/>
    </location>
</feature>
<feature type="compositionally biased region" description="Low complexity" evidence="1">
    <location>
        <begin position="226"/>
        <end position="252"/>
    </location>
</feature>
<gene>
    <name evidence="2" type="ORF">PG991_001807</name>
</gene>
<name>A0ABR1SPU6_9PEZI</name>
<feature type="compositionally biased region" description="Basic and acidic residues" evidence="1">
    <location>
        <begin position="125"/>
        <end position="137"/>
    </location>
</feature>
<reference evidence="2 3" key="1">
    <citation type="submission" date="2023-01" db="EMBL/GenBank/DDBJ databases">
        <title>Analysis of 21 Apiospora genomes using comparative genomics revels a genus with tremendous synthesis potential of carbohydrate active enzymes and secondary metabolites.</title>
        <authorList>
            <person name="Sorensen T."/>
        </authorList>
    </citation>
    <scope>NUCLEOTIDE SEQUENCE [LARGE SCALE GENOMIC DNA]</scope>
    <source>
        <strain evidence="2 3">CBS 20057</strain>
    </source>
</reference>
<feature type="compositionally biased region" description="Low complexity" evidence="1">
    <location>
        <begin position="113"/>
        <end position="123"/>
    </location>
</feature>
<organism evidence="2 3">
    <name type="scientific">Apiospora marii</name>
    <dbReference type="NCBI Taxonomy" id="335849"/>
    <lineage>
        <taxon>Eukaryota</taxon>
        <taxon>Fungi</taxon>
        <taxon>Dikarya</taxon>
        <taxon>Ascomycota</taxon>
        <taxon>Pezizomycotina</taxon>
        <taxon>Sordariomycetes</taxon>
        <taxon>Xylariomycetidae</taxon>
        <taxon>Amphisphaeriales</taxon>
        <taxon>Apiosporaceae</taxon>
        <taxon>Apiospora</taxon>
    </lineage>
</organism>
<dbReference type="EMBL" id="JAQQWI010000005">
    <property type="protein sequence ID" value="KAK8035734.1"/>
    <property type="molecule type" value="Genomic_DNA"/>
</dbReference>
<evidence type="ECO:0000313" key="2">
    <source>
        <dbReference type="EMBL" id="KAK8035734.1"/>
    </source>
</evidence>